<proteinExistence type="predicted"/>
<evidence type="ECO:0000313" key="5">
    <source>
        <dbReference type="EMBL" id="SNR73592.1"/>
    </source>
</evidence>
<evidence type="ECO:0000256" key="4">
    <source>
        <dbReference type="SAM" id="SignalP"/>
    </source>
</evidence>
<feature type="repeat" description="ANK" evidence="3">
    <location>
        <begin position="1057"/>
        <end position="1091"/>
    </location>
</feature>
<dbReference type="InterPro" id="IPR002110">
    <property type="entry name" value="Ankyrin_rpt"/>
</dbReference>
<protein>
    <submittedName>
        <fullName evidence="5">Ankyrin repeat</fullName>
    </submittedName>
</protein>
<feature type="repeat" description="ANK" evidence="3">
    <location>
        <begin position="1021"/>
        <end position="1056"/>
    </location>
</feature>
<dbReference type="Pfam" id="PF12796">
    <property type="entry name" value="Ank_2"/>
    <property type="match status" value="2"/>
</dbReference>
<keyword evidence="2 3" id="KW-0040">ANK repeat</keyword>
<sequence>MKSTNFIGVASALLLLFFVGNTYSQTQDVLGHGFDIRYIDPLDWGNSSKGKVLLKGTPVRSANSQSFPETHVFVTNSYEFERNVLEADTIDYPYIAYNSKAHYKLYDTSENPEVLMVYTKKKIGTETALLPTRTSIPDSAFVEDFNRLGRDITPNGFIARYGTHMAQEVAYGGVFILQNSIAKNDYIYSPYDKDAFKEKVIEDIQQQQLNNEDIDPFINAKKGRPYTIGGDKNQLWFTSWEGTVSKNTQAPIEVRMIPVVEILRSLSLPTVEEKSKKIKLLDDATTAAIQEARENVSKKQASTFFKKYSLRFKQEIISFVKKSMGPVKTDGDDYTGDIFFGGFSKDEALLHTKPLIERGGLRLETLITDEVVTLDKNVIVTIKPEDIEYGYMSVWDDTKKLFKSKDRKRLRVAGSEEAKTYYKDALLNNVQKTVTLTSIDDHIYEVIYTMELVRETDLLKNTNTQYNYVIDSEIVAAAATGNIERLESLFLRNANVSAQGLIEAVIVNKQPSEILNYILDKGVTPTTRDLDVLFEREHFNEEYALILLERGAAPKNNMIYKAVAYKSAPVVYALFREGAQPRNNDLSFALQLRYYPTVKALMSEDYDVFEADMDQLLLAIENEDNDLAKKFIEMGATADASMLEKAIKTEDIALKNTVIPVTEANQESLEVAASIDDEALFEYFIDKEAKINTNVAVEMAIDNENVNILDMGLKNGGEPSEALEYAISKENKPAIEVALKNKAKPEPVFSYAIESEDIQLFEDVLLTYGGSYEDALTASVKGDKLAFAQLVLAENNDTLNTSEVIPIAVENENLEMVTLLVDNSANPTEGIETAVRVENIPIVQYLISEGAETLSPELIMSAVKVENLELSKVLIEEGDANVNDAIQVAAETANTDITAYLLDKGATADDALKDAMETTNEEIILMLMEKTTSIGDNALSIASRKGNLNVVKYLSEKKDFDIQDGLLDAIYYKQDDILNYLLQAGAKPSPKLVKDAISVNYISGIKTLINNGVDVNHIYDTNETALLISIKEIAPEDAELISFLLDKGADINATNGSGETAMHLALQRGPSFIEVVKILMSNEADLTLKTIKGKTPLDYAPNREIKSLIKKGLKNYH</sequence>
<dbReference type="PANTHER" id="PTHR24123">
    <property type="entry name" value="ANKYRIN REPEAT-CONTAINING"/>
    <property type="match status" value="1"/>
</dbReference>
<dbReference type="SUPFAM" id="SSF48403">
    <property type="entry name" value="Ankyrin repeat"/>
    <property type="match status" value="3"/>
</dbReference>
<dbReference type="Proteomes" id="UP000198379">
    <property type="component" value="Unassembled WGS sequence"/>
</dbReference>
<dbReference type="OrthoDB" id="1384226at2"/>
<dbReference type="PROSITE" id="PS50297">
    <property type="entry name" value="ANK_REP_REGION"/>
    <property type="match status" value="1"/>
</dbReference>
<dbReference type="EMBL" id="FZNY01000002">
    <property type="protein sequence ID" value="SNR73592.1"/>
    <property type="molecule type" value="Genomic_DNA"/>
</dbReference>
<organism evidence="5 6">
    <name type="scientific">Dokdonia pacifica</name>
    <dbReference type="NCBI Taxonomy" id="1627892"/>
    <lineage>
        <taxon>Bacteria</taxon>
        <taxon>Pseudomonadati</taxon>
        <taxon>Bacteroidota</taxon>
        <taxon>Flavobacteriia</taxon>
        <taxon>Flavobacteriales</taxon>
        <taxon>Flavobacteriaceae</taxon>
        <taxon>Dokdonia</taxon>
    </lineage>
</organism>
<dbReference type="InterPro" id="IPR036770">
    <property type="entry name" value="Ankyrin_rpt-contain_sf"/>
</dbReference>
<keyword evidence="4" id="KW-0732">Signal</keyword>
<evidence type="ECO:0000256" key="3">
    <source>
        <dbReference type="PROSITE-ProRule" id="PRU00023"/>
    </source>
</evidence>
<dbReference type="SMART" id="SM00248">
    <property type="entry name" value="ANK"/>
    <property type="match status" value="8"/>
</dbReference>
<dbReference type="InterPro" id="IPR051165">
    <property type="entry name" value="Multifunctional_ANK_Repeat"/>
</dbReference>
<keyword evidence="6" id="KW-1185">Reference proteome</keyword>
<dbReference type="RefSeq" id="WP_089371052.1">
    <property type="nucleotide sequence ID" value="NZ_BMEP01000001.1"/>
</dbReference>
<name>A0A238YRI6_9FLAO</name>
<gene>
    <name evidence="5" type="ORF">SAMN06265376_102291</name>
</gene>
<dbReference type="Gene3D" id="1.25.40.20">
    <property type="entry name" value="Ankyrin repeat-containing domain"/>
    <property type="match status" value="3"/>
</dbReference>
<keyword evidence="1" id="KW-0677">Repeat</keyword>
<evidence type="ECO:0000256" key="1">
    <source>
        <dbReference type="ARBA" id="ARBA00022737"/>
    </source>
</evidence>
<evidence type="ECO:0000313" key="6">
    <source>
        <dbReference type="Proteomes" id="UP000198379"/>
    </source>
</evidence>
<dbReference type="AlphaFoldDB" id="A0A238YRI6"/>
<dbReference type="PROSITE" id="PS50088">
    <property type="entry name" value="ANK_REPEAT"/>
    <property type="match status" value="2"/>
</dbReference>
<evidence type="ECO:0000256" key="2">
    <source>
        <dbReference type="ARBA" id="ARBA00023043"/>
    </source>
</evidence>
<accession>A0A238YRI6</accession>
<feature type="chain" id="PRO_5012669720" evidence="4">
    <location>
        <begin position="25"/>
        <end position="1117"/>
    </location>
</feature>
<dbReference type="PANTHER" id="PTHR24123:SF129">
    <property type="entry name" value="PROTEIN, PUTATIVE-RELATED"/>
    <property type="match status" value="1"/>
</dbReference>
<feature type="signal peptide" evidence="4">
    <location>
        <begin position="1"/>
        <end position="24"/>
    </location>
</feature>
<reference evidence="5 6" key="1">
    <citation type="submission" date="2017-06" db="EMBL/GenBank/DDBJ databases">
        <authorList>
            <person name="Kim H.J."/>
            <person name="Triplett B.A."/>
        </authorList>
    </citation>
    <scope>NUCLEOTIDE SEQUENCE [LARGE SCALE GENOMIC DNA]</scope>
    <source>
        <strain evidence="5 6">DSM 25597</strain>
    </source>
</reference>